<gene>
    <name evidence="9" type="ORF">HS1_000797</name>
</gene>
<dbReference type="EMBL" id="CP013015">
    <property type="protein sequence ID" value="AMM40601.1"/>
    <property type="molecule type" value="Genomic_DNA"/>
</dbReference>
<evidence type="ECO:0000256" key="2">
    <source>
        <dbReference type="ARBA" id="ARBA00022676"/>
    </source>
</evidence>
<dbReference type="InterPro" id="IPR029044">
    <property type="entry name" value="Nucleotide-diphossugar_trans"/>
</dbReference>
<accession>A0A7U4QJQ9</accession>
<feature type="domain" description="Glycosyltransferase 2-like" evidence="8">
    <location>
        <begin position="5"/>
        <end position="119"/>
    </location>
</feature>
<keyword evidence="7" id="KW-0472">Membrane</keyword>
<evidence type="ECO:0000259" key="8">
    <source>
        <dbReference type="Pfam" id="PF00535"/>
    </source>
</evidence>
<dbReference type="PANTHER" id="PTHR48090:SF3">
    <property type="entry name" value="UNDECAPRENYL-PHOSPHATE 4-DEOXY-4-FORMAMIDO-L-ARABINOSE TRANSFERASE"/>
    <property type="match status" value="1"/>
</dbReference>
<keyword evidence="5" id="KW-0448">Lipopolysaccharide biosynthesis</keyword>
<keyword evidence="3 9" id="KW-0808">Transferase</keyword>
<dbReference type="InterPro" id="IPR001173">
    <property type="entry name" value="Glyco_trans_2-like"/>
</dbReference>
<evidence type="ECO:0000256" key="1">
    <source>
        <dbReference type="ARBA" id="ARBA00022475"/>
    </source>
</evidence>
<dbReference type="SUPFAM" id="SSF53448">
    <property type="entry name" value="Nucleotide-diphospho-sugar transferases"/>
    <property type="match status" value="1"/>
</dbReference>
<sequence length="220" mass="24855">MHPLVVIPVFNEENTIESLINELLALGFKDILIIDDASEDSSIEIAKKLKVETISLPFNMGTWSAIRVGFKYALDKDYEQVITIDADGQHIPNDIPKLLNGLRKGFDIVIGACPQRANMAKKVCWWLFRKFSGLKINDFTSGFRAYSKSAFSKFSTYNGANLEYQDVGVLIMAKKFGLKIGEVPVEMKSRTWGKSKVFPSLKSILRYFLITFTIIMVKGR</sequence>
<organism evidence="9 10">
    <name type="scientific">Desulfofervidus auxilii</name>
    <dbReference type="NCBI Taxonomy" id="1621989"/>
    <lineage>
        <taxon>Bacteria</taxon>
        <taxon>Pseudomonadati</taxon>
        <taxon>Thermodesulfobacteriota</taxon>
        <taxon>Candidatus Desulfofervidia</taxon>
        <taxon>Candidatus Desulfofervidales</taxon>
        <taxon>Candidatus Desulfofervidaceae</taxon>
        <taxon>Candidatus Desulfofervidus</taxon>
    </lineage>
</organism>
<dbReference type="PANTHER" id="PTHR48090">
    <property type="entry name" value="UNDECAPRENYL-PHOSPHATE 4-DEOXY-4-FORMAMIDO-L-ARABINOSE TRANSFERASE-RELATED"/>
    <property type="match status" value="1"/>
</dbReference>
<evidence type="ECO:0000313" key="10">
    <source>
        <dbReference type="Proteomes" id="UP000070560"/>
    </source>
</evidence>
<dbReference type="AlphaFoldDB" id="A0A7U4QJQ9"/>
<dbReference type="Proteomes" id="UP000070560">
    <property type="component" value="Chromosome"/>
</dbReference>
<dbReference type="OrthoDB" id="9811884at2"/>
<protein>
    <submittedName>
        <fullName evidence="9">Glycosyl transferase family 2</fullName>
    </submittedName>
</protein>
<evidence type="ECO:0000256" key="4">
    <source>
        <dbReference type="ARBA" id="ARBA00022692"/>
    </source>
</evidence>
<keyword evidence="10" id="KW-1185">Reference proteome</keyword>
<dbReference type="GO" id="GO:0016757">
    <property type="term" value="F:glycosyltransferase activity"/>
    <property type="evidence" value="ECO:0007669"/>
    <property type="project" value="UniProtKB-KW"/>
</dbReference>
<keyword evidence="2" id="KW-0328">Glycosyltransferase</keyword>
<reference evidence="9 10" key="1">
    <citation type="submission" date="2015-10" db="EMBL/GenBank/DDBJ databases">
        <title>Candidatus Desulfofervidus auxilii, a hydrogenotrophic sulfate-reducing bacterium involved in the thermophilic anaerobic oxidation of methane.</title>
        <authorList>
            <person name="Krukenberg V."/>
            <person name="Richter M."/>
            <person name="Wegener G."/>
        </authorList>
    </citation>
    <scope>NUCLEOTIDE SEQUENCE [LARGE SCALE GENOMIC DNA]</scope>
    <source>
        <strain evidence="9 10">HS1</strain>
    </source>
</reference>
<evidence type="ECO:0000256" key="7">
    <source>
        <dbReference type="ARBA" id="ARBA00023136"/>
    </source>
</evidence>
<dbReference type="KEGG" id="daw:HS1_000797"/>
<keyword evidence="4" id="KW-0812">Transmembrane</keyword>
<evidence type="ECO:0000313" key="9">
    <source>
        <dbReference type="EMBL" id="AMM40601.1"/>
    </source>
</evidence>
<dbReference type="InterPro" id="IPR050256">
    <property type="entry name" value="Glycosyltransferase_2"/>
</dbReference>
<dbReference type="Pfam" id="PF00535">
    <property type="entry name" value="Glycos_transf_2"/>
    <property type="match status" value="1"/>
</dbReference>
<dbReference type="RefSeq" id="WP_066061254.1">
    <property type="nucleotide sequence ID" value="NZ_CP013015.1"/>
</dbReference>
<proteinExistence type="predicted"/>
<name>A0A7U4QJQ9_DESA2</name>
<evidence type="ECO:0000256" key="5">
    <source>
        <dbReference type="ARBA" id="ARBA00022985"/>
    </source>
</evidence>
<dbReference type="GO" id="GO:0005886">
    <property type="term" value="C:plasma membrane"/>
    <property type="evidence" value="ECO:0007669"/>
    <property type="project" value="TreeGrafter"/>
</dbReference>
<dbReference type="GO" id="GO:0009103">
    <property type="term" value="P:lipopolysaccharide biosynthetic process"/>
    <property type="evidence" value="ECO:0007669"/>
    <property type="project" value="UniProtKB-KW"/>
</dbReference>
<dbReference type="Gene3D" id="3.90.550.10">
    <property type="entry name" value="Spore Coat Polysaccharide Biosynthesis Protein SpsA, Chain A"/>
    <property type="match status" value="1"/>
</dbReference>
<keyword evidence="1" id="KW-1003">Cell membrane</keyword>
<dbReference type="CDD" id="cd04179">
    <property type="entry name" value="DPM_DPG-synthase_like"/>
    <property type="match status" value="1"/>
</dbReference>
<evidence type="ECO:0000256" key="6">
    <source>
        <dbReference type="ARBA" id="ARBA00022989"/>
    </source>
</evidence>
<evidence type="ECO:0000256" key="3">
    <source>
        <dbReference type="ARBA" id="ARBA00022679"/>
    </source>
</evidence>
<keyword evidence="6" id="KW-1133">Transmembrane helix</keyword>